<reference evidence="2" key="1">
    <citation type="submission" date="2016-10" db="EMBL/GenBank/DDBJ databases">
        <authorList>
            <person name="de Groot N.N."/>
        </authorList>
    </citation>
    <scope>NUCLEOTIDE SEQUENCE</scope>
</reference>
<keyword evidence="2" id="KW-0808">Transferase</keyword>
<dbReference type="PANTHER" id="PTHR39963:SF1">
    <property type="entry name" value="MNMC-LIKE METHYLTRANSFERASE DOMAIN-CONTAINING PROTEIN"/>
    <property type="match status" value="1"/>
</dbReference>
<dbReference type="EC" id="2.1.1.-" evidence="2"/>
<dbReference type="PANTHER" id="PTHR39963">
    <property type="entry name" value="SLL0983 PROTEIN"/>
    <property type="match status" value="1"/>
</dbReference>
<dbReference type="SUPFAM" id="SSF53335">
    <property type="entry name" value="S-adenosyl-L-methionine-dependent methyltransferases"/>
    <property type="match status" value="1"/>
</dbReference>
<feature type="domain" description="MnmC-like methyltransferase" evidence="1">
    <location>
        <begin position="125"/>
        <end position="231"/>
    </location>
</feature>
<dbReference type="Pfam" id="PF05430">
    <property type="entry name" value="Methyltransf_30"/>
    <property type="match status" value="1"/>
</dbReference>
<evidence type="ECO:0000259" key="1">
    <source>
        <dbReference type="Pfam" id="PF05430"/>
    </source>
</evidence>
<dbReference type="GO" id="GO:0016645">
    <property type="term" value="F:oxidoreductase activity, acting on the CH-NH group of donors"/>
    <property type="evidence" value="ECO:0007669"/>
    <property type="project" value="InterPro"/>
</dbReference>
<dbReference type="GO" id="GO:0032259">
    <property type="term" value="P:methylation"/>
    <property type="evidence" value="ECO:0007669"/>
    <property type="project" value="UniProtKB-KW"/>
</dbReference>
<accession>A0A1W1EA79</accession>
<dbReference type="GO" id="GO:0008168">
    <property type="term" value="F:methyltransferase activity"/>
    <property type="evidence" value="ECO:0007669"/>
    <property type="project" value="UniProtKB-KW"/>
</dbReference>
<dbReference type="EMBL" id="FPIB01000024">
    <property type="protein sequence ID" value="SFV90820.1"/>
    <property type="molecule type" value="Genomic_DNA"/>
</dbReference>
<evidence type="ECO:0000313" key="2">
    <source>
        <dbReference type="EMBL" id="SFV90820.1"/>
    </source>
</evidence>
<dbReference type="Gene3D" id="3.40.50.150">
    <property type="entry name" value="Vaccinia Virus protein VP39"/>
    <property type="match status" value="1"/>
</dbReference>
<gene>
    <name evidence="2" type="ORF">MNB_SV-4-396</name>
</gene>
<protein>
    <submittedName>
        <fullName evidence="2">SAM-dependent methyltransferase</fullName>
        <ecNumber evidence="2">2.1.1.-</ecNumber>
    </submittedName>
</protein>
<proteinExistence type="predicted"/>
<dbReference type="AlphaFoldDB" id="A0A1W1EA79"/>
<sequence>MYNEAIRAEKKTIVSDDGSLTLYSKEFNESYHSPKDGALRESLNKHVIPAFNLHEGKPTLRILDICYGLGYNTLATLHHIRSQNLDVKVEIISPEFDEALVRSLKDFAYPVAFEPLRPIIEALSNDFRYEDEQFKIMILIGDARESIPQLLPAPSSLLTDKIDIVYQDAFSPKVNPLLWTREWFADIRALCKEDAVLTTYSTAAATRMGLHENGFKLHYYDAPNTRRSMIASPQRIESLEWIDMELKKVRNPKARSLRDDEIQ</sequence>
<dbReference type="InterPro" id="IPR029063">
    <property type="entry name" value="SAM-dependent_MTases_sf"/>
</dbReference>
<name>A0A1W1EA79_9ZZZZ</name>
<dbReference type="InterPro" id="IPR008471">
    <property type="entry name" value="MnmC-like_methylTransf"/>
</dbReference>
<keyword evidence="2" id="KW-0489">Methyltransferase</keyword>
<organism evidence="2">
    <name type="scientific">hydrothermal vent metagenome</name>
    <dbReference type="NCBI Taxonomy" id="652676"/>
    <lineage>
        <taxon>unclassified sequences</taxon>
        <taxon>metagenomes</taxon>
        <taxon>ecological metagenomes</taxon>
    </lineage>
</organism>